<dbReference type="FunFam" id="3.40.30.10:FF:000011">
    <property type="entry name" value="Peroxiredoxin PRX1"/>
    <property type="match status" value="1"/>
</dbReference>
<comment type="catalytic activity">
    <reaction evidence="9">
        <text>a hydroperoxide + [thioredoxin]-dithiol = an alcohol + [thioredoxin]-disulfide + H2O</text>
        <dbReference type="Rhea" id="RHEA:62620"/>
        <dbReference type="Rhea" id="RHEA-COMP:10698"/>
        <dbReference type="Rhea" id="RHEA-COMP:10700"/>
        <dbReference type="ChEBI" id="CHEBI:15377"/>
        <dbReference type="ChEBI" id="CHEBI:29950"/>
        <dbReference type="ChEBI" id="CHEBI:30879"/>
        <dbReference type="ChEBI" id="CHEBI:35924"/>
        <dbReference type="ChEBI" id="CHEBI:50058"/>
        <dbReference type="EC" id="1.11.1.24"/>
    </reaction>
</comment>
<dbReference type="NCBIfam" id="NF009668">
    <property type="entry name" value="PRK13189.1"/>
    <property type="match status" value="1"/>
</dbReference>
<name>A0A1V6C5L4_UNCT6</name>
<evidence type="ECO:0000313" key="11">
    <source>
        <dbReference type="EMBL" id="OQB72155.1"/>
    </source>
</evidence>
<dbReference type="Proteomes" id="UP000485562">
    <property type="component" value="Unassembled WGS sequence"/>
</dbReference>
<evidence type="ECO:0000256" key="4">
    <source>
        <dbReference type="ARBA" id="ARBA00022862"/>
    </source>
</evidence>
<dbReference type="GO" id="GO:0005829">
    <property type="term" value="C:cytosol"/>
    <property type="evidence" value="ECO:0007669"/>
    <property type="project" value="TreeGrafter"/>
</dbReference>
<feature type="binding site" evidence="9">
    <location>
        <position position="169"/>
    </location>
    <ligand>
        <name>substrate</name>
    </ligand>
</feature>
<dbReference type="GO" id="GO:0042744">
    <property type="term" value="P:hydrogen peroxide catabolic process"/>
    <property type="evidence" value="ECO:0007669"/>
    <property type="project" value="TreeGrafter"/>
</dbReference>
<dbReference type="InterPro" id="IPR019479">
    <property type="entry name" value="Peroxiredoxin_C"/>
</dbReference>
<feature type="disulfide bond" description="Interchain (with Cys-94); in linked form" evidence="9">
    <location>
        <position position="259"/>
    </location>
</feature>
<feature type="domain" description="Thioredoxin" evidence="10">
    <location>
        <begin position="52"/>
        <end position="206"/>
    </location>
</feature>
<evidence type="ECO:0000256" key="9">
    <source>
        <dbReference type="HAMAP-Rule" id="MF_00401"/>
    </source>
</evidence>
<evidence type="ECO:0000256" key="5">
    <source>
        <dbReference type="ARBA" id="ARBA00023002"/>
    </source>
</evidence>
<comment type="subunit">
    <text evidence="9">Homodecamer. Pentamer of dimers that assemble into a ring structure.</text>
</comment>
<evidence type="ECO:0000256" key="1">
    <source>
        <dbReference type="ARBA" id="ARBA00009796"/>
    </source>
</evidence>
<keyword evidence="6 9" id="KW-0676">Redox-active center</keyword>
<keyword evidence="2 9" id="KW-0963">Cytoplasm</keyword>
<evidence type="ECO:0000259" key="10">
    <source>
        <dbReference type="PROSITE" id="PS51352"/>
    </source>
</evidence>
<dbReference type="InterPro" id="IPR045020">
    <property type="entry name" value="PRX_1cys"/>
</dbReference>
<comment type="caution">
    <text evidence="11">The sequence shown here is derived from an EMBL/GenBank/DDBJ whole genome shotgun (WGS) entry which is preliminary data.</text>
</comment>
<dbReference type="Gene3D" id="3.40.30.10">
    <property type="entry name" value="Glutaredoxin"/>
    <property type="match status" value="1"/>
</dbReference>
<dbReference type="InterPro" id="IPR000866">
    <property type="entry name" value="AhpC/TSA"/>
</dbReference>
<keyword evidence="3 9" id="KW-0575">Peroxidase</keyword>
<dbReference type="Pfam" id="PF10417">
    <property type="entry name" value="1-cysPrx_C"/>
    <property type="match status" value="1"/>
</dbReference>
<dbReference type="GO" id="GO:0006979">
    <property type="term" value="P:response to oxidative stress"/>
    <property type="evidence" value="ECO:0007669"/>
    <property type="project" value="TreeGrafter"/>
</dbReference>
<feature type="active site" description="Cysteine sulfenic acid (-SOH) intermediate" evidence="9">
    <location>
        <position position="94"/>
    </location>
</feature>
<dbReference type="PROSITE" id="PS51352">
    <property type="entry name" value="THIOREDOXIN_2"/>
    <property type="match status" value="1"/>
</dbReference>
<dbReference type="SUPFAM" id="SSF52833">
    <property type="entry name" value="Thioredoxin-like"/>
    <property type="match status" value="1"/>
</dbReference>
<sequence length="263" mass="30323">MVGKYIFEMVFGPAERDAGFFFNHDLYINRRIERNNKRGLNMENSQQRKSMPLLGDNFPELKVQTTHGVMELPKAFSGKWFVLFSHPADFTPVCTTEFVAFQKRYDAFKSLNCELIGLSIDQVFSHIKWEEWIEENLKVEIQFPIIADTGAVAETLGLIHPGKGTNTVRAVFVVDDKAKIRVILYYPQELGRNMDEILRIVEAIQIADKNRVSMPANWPNNELIKDHVIIPPPADAKSAKERKEKAKKGEIEGYDWWLCHKKL</sequence>
<proteinExistence type="inferred from homology"/>
<dbReference type="GO" id="GO:0008379">
    <property type="term" value="F:thioredoxin peroxidase activity"/>
    <property type="evidence" value="ECO:0007669"/>
    <property type="project" value="TreeGrafter"/>
</dbReference>
<dbReference type="Pfam" id="PF00578">
    <property type="entry name" value="AhpC-TSA"/>
    <property type="match status" value="1"/>
</dbReference>
<evidence type="ECO:0000256" key="7">
    <source>
        <dbReference type="ARBA" id="ARBA00025719"/>
    </source>
</evidence>
<gene>
    <name evidence="11" type="primary">ahpC</name>
    <name evidence="11" type="ORF">BWX89_01460</name>
</gene>
<dbReference type="FunFam" id="3.30.1020.10:FF:000002">
    <property type="entry name" value="Peroxiredoxin"/>
    <property type="match status" value="1"/>
</dbReference>
<protein>
    <recommendedName>
        <fullName evidence="9">Peroxiredoxin</fullName>
        <ecNumber evidence="9">1.11.1.24</ecNumber>
    </recommendedName>
    <alternativeName>
        <fullName evidence="9">Thioredoxin peroxidase</fullName>
    </alternativeName>
    <alternativeName>
        <fullName evidence="9">Thioredoxin-dependent peroxiredoxin</fullName>
    </alternativeName>
</protein>
<reference evidence="11" key="1">
    <citation type="submission" date="2017-02" db="EMBL/GenBank/DDBJ databases">
        <title>Delving into the versatile metabolic prowess of the omnipresent phylum Bacteroidetes.</title>
        <authorList>
            <person name="Nobu M.K."/>
            <person name="Mei R."/>
            <person name="Narihiro T."/>
            <person name="Kuroda K."/>
            <person name="Liu W.-T."/>
        </authorList>
    </citation>
    <scope>NUCLEOTIDE SEQUENCE</scope>
    <source>
        <strain evidence="11">ADurb.Bin131</strain>
    </source>
</reference>
<dbReference type="AlphaFoldDB" id="A0A1V6C5L4"/>
<dbReference type="GO" id="GO:0045454">
    <property type="term" value="P:cell redox homeostasis"/>
    <property type="evidence" value="ECO:0007669"/>
    <property type="project" value="TreeGrafter"/>
</dbReference>
<feature type="disulfide bond" description="Interchain (with Cys-259); in linked form" evidence="9">
    <location>
        <position position="94"/>
    </location>
</feature>
<dbReference type="EMBL" id="MWDQ01000139">
    <property type="protein sequence ID" value="OQB72155.1"/>
    <property type="molecule type" value="Genomic_DNA"/>
</dbReference>
<dbReference type="CDD" id="cd03016">
    <property type="entry name" value="PRX_1cys"/>
    <property type="match status" value="1"/>
</dbReference>
<keyword evidence="4 9" id="KW-0049">Antioxidant</keyword>
<dbReference type="EC" id="1.11.1.24" evidence="9"/>
<accession>A0A1V6C5L4</accession>
<comment type="function">
    <text evidence="8 9">Thiol-specific peroxidase that catalyzes the reduction of hydrogen peroxide and organic hydroperoxides to water and alcohols, respectively. Plays a role in cell protection against oxidative stress by detoxifying peroxides.</text>
</comment>
<evidence type="ECO:0000256" key="6">
    <source>
        <dbReference type="ARBA" id="ARBA00023284"/>
    </source>
</evidence>
<dbReference type="GO" id="GO:0033554">
    <property type="term" value="P:cellular response to stress"/>
    <property type="evidence" value="ECO:0007669"/>
    <property type="project" value="TreeGrafter"/>
</dbReference>
<dbReference type="HAMAP" id="MF_00401">
    <property type="entry name" value="Peroxiredoxin"/>
    <property type="match status" value="1"/>
</dbReference>
<keyword evidence="9" id="KW-1015">Disulfide bond</keyword>
<organism evidence="11">
    <name type="scientific">candidate division TA06 bacterium ADurb.Bin131</name>
    <dbReference type="NCBI Taxonomy" id="1852827"/>
    <lineage>
        <taxon>Bacteria</taxon>
        <taxon>Bacteria division TA06</taxon>
    </lineage>
</organism>
<evidence type="ECO:0000256" key="2">
    <source>
        <dbReference type="ARBA" id="ARBA00022490"/>
    </source>
</evidence>
<dbReference type="PANTHER" id="PTHR10681:SF128">
    <property type="entry name" value="THIOREDOXIN-DEPENDENT PEROXIDE REDUCTASE, MITOCHONDRIAL"/>
    <property type="match status" value="1"/>
</dbReference>
<comment type="miscellaneous">
    <text evidence="9">The active site is a conserved redox-active cysteine residue, the peroxidatic cysteine (C(P)), which makes the nucleophilic attack on the peroxide substrate. The peroxide oxidizes the C(P)-SH to cysteine sulfenic acid (C(P)-SOH), which then reacts with another cysteine residue, the resolving cysteine (C(R)), to form a disulfide bridge. The disulfide is subsequently reduced by an appropriate electron donor to complete the catalytic cycle. Although the primary sequence of this enzyme is similar to those of the 1-Cys Prx6 enzymes, its catalytic properties resemble those of the typical 2-Cys Prxs and C(R) is provided by the other dimeric subunit to form an intersubunit disulfide. The disulfide is subsequently reduced by thioredoxin.</text>
</comment>
<comment type="similarity">
    <text evidence="1">Belongs to the peroxiredoxin family. AhpC/Prx1 subfamily.</text>
</comment>
<dbReference type="InterPro" id="IPR050217">
    <property type="entry name" value="Peroxiredoxin"/>
</dbReference>
<dbReference type="InterPro" id="IPR022915">
    <property type="entry name" value="Peroxiredoxin_TDXH"/>
</dbReference>
<evidence type="ECO:0000256" key="3">
    <source>
        <dbReference type="ARBA" id="ARBA00022559"/>
    </source>
</evidence>
<dbReference type="PANTHER" id="PTHR10681">
    <property type="entry name" value="THIOREDOXIN PEROXIDASE"/>
    <property type="match status" value="1"/>
</dbReference>
<dbReference type="InterPro" id="IPR036249">
    <property type="entry name" value="Thioredoxin-like_sf"/>
</dbReference>
<evidence type="ECO:0000256" key="8">
    <source>
        <dbReference type="ARBA" id="ARBA00037420"/>
    </source>
</evidence>
<keyword evidence="5 9" id="KW-0560">Oxidoreductase</keyword>
<comment type="similarity">
    <text evidence="7 9">Belongs to the peroxiredoxin family. Prx6 subfamily.</text>
</comment>
<comment type="caution">
    <text evidence="9">Lacks conserved residue(s) required for the propagation of feature annotation.</text>
</comment>
<dbReference type="Gene3D" id="3.30.1020.10">
    <property type="entry name" value="Antioxidant, Horf6, Chain A, domain2"/>
    <property type="match status" value="1"/>
</dbReference>
<comment type="subcellular location">
    <subcellularLocation>
        <location evidence="9">Cytoplasm</location>
    </subcellularLocation>
</comment>
<dbReference type="InterPro" id="IPR013766">
    <property type="entry name" value="Thioredoxin_domain"/>
</dbReference>